<sequence length="97" mass="10486">MAECESCFRHHFAGAVRPLRETNCIAQQLAQYWAVICTPESLLVIHKSYKLGWTSLARGATDGGGATDQFCSLGNAHLRQRKAGTGDTDSFLNVASA</sequence>
<dbReference type="AlphaFoldDB" id="A0A2U3QB76"/>
<reference evidence="1 2" key="1">
    <citation type="submission" date="2018-03" db="EMBL/GenBank/DDBJ databases">
        <authorList>
            <person name="Gully D."/>
        </authorList>
    </citation>
    <scope>NUCLEOTIDE SEQUENCE [LARGE SCALE GENOMIC DNA]</scope>
    <source>
        <strain evidence="1">ORS3257</strain>
    </source>
</reference>
<dbReference type="KEGG" id="bvz:BRAD3257_8050"/>
<organism evidence="1 2">
    <name type="scientific">Bradyrhizobium vignae</name>
    <dbReference type="NCBI Taxonomy" id="1549949"/>
    <lineage>
        <taxon>Bacteria</taxon>
        <taxon>Pseudomonadati</taxon>
        <taxon>Pseudomonadota</taxon>
        <taxon>Alphaproteobacteria</taxon>
        <taxon>Hyphomicrobiales</taxon>
        <taxon>Nitrobacteraceae</taxon>
        <taxon>Bradyrhizobium</taxon>
    </lineage>
</organism>
<evidence type="ECO:0000313" key="1">
    <source>
        <dbReference type="EMBL" id="SPP98647.1"/>
    </source>
</evidence>
<proteinExistence type="predicted"/>
<name>A0A2U3QB76_9BRAD</name>
<accession>A0A2U3QB76</accession>
<evidence type="ECO:0000313" key="2">
    <source>
        <dbReference type="Proteomes" id="UP000246085"/>
    </source>
</evidence>
<protein>
    <submittedName>
        <fullName evidence="1">Uncharacterized protein</fullName>
    </submittedName>
</protein>
<dbReference type="Proteomes" id="UP000246085">
    <property type="component" value="Chromosome BRAD3257"/>
</dbReference>
<dbReference type="EMBL" id="LS398110">
    <property type="protein sequence ID" value="SPP98647.1"/>
    <property type="molecule type" value="Genomic_DNA"/>
</dbReference>
<gene>
    <name evidence="1" type="ORF">BRAD3257_8050</name>
</gene>